<feature type="signal peptide" evidence="2">
    <location>
        <begin position="1"/>
        <end position="23"/>
    </location>
</feature>
<sequence length="166" mass="17527">MYFSCIVLISTLLCFCLSPGSIALPLGVNPAVAQVGTNGKPLCLSPQKCHLPIAFLGREENLTMSALLRANSKLPLPYNRRRLSPLSSGLMRILGFGNTAFSAGVEIPDLGTNAQKISGPAQKDGNQVDSQSDNSSQKPASQAKSQDNGLKKPVANSQKQSGKDDT</sequence>
<evidence type="ECO:0000313" key="3">
    <source>
        <dbReference type="EMBL" id="CAL1697724.1"/>
    </source>
</evidence>
<dbReference type="EMBL" id="OZ037953">
    <property type="protein sequence ID" value="CAL1697724.1"/>
    <property type="molecule type" value="Genomic_DNA"/>
</dbReference>
<name>A0ABP1CSS9_9APHY</name>
<gene>
    <name evidence="3" type="ORF">GFSPODELE1_LOCUS1817</name>
</gene>
<reference evidence="4" key="1">
    <citation type="submission" date="2024-04" db="EMBL/GenBank/DDBJ databases">
        <authorList>
            <person name="Shaw F."/>
            <person name="Minotto A."/>
        </authorList>
    </citation>
    <scope>NUCLEOTIDE SEQUENCE [LARGE SCALE GENOMIC DNA]</scope>
</reference>
<evidence type="ECO:0000256" key="2">
    <source>
        <dbReference type="SAM" id="SignalP"/>
    </source>
</evidence>
<dbReference type="Proteomes" id="UP001497453">
    <property type="component" value="Chromosome 10"/>
</dbReference>
<feature type="chain" id="PRO_5047163053" evidence="2">
    <location>
        <begin position="24"/>
        <end position="166"/>
    </location>
</feature>
<protein>
    <submittedName>
        <fullName evidence="3">Uncharacterized protein</fullName>
    </submittedName>
</protein>
<evidence type="ECO:0000313" key="4">
    <source>
        <dbReference type="Proteomes" id="UP001497453"/>
    </source>
</evidence>
<evidence type="ECO:0000256" key="1">
    <source>
        <dbReference type="SAM" id="MobiDB-lite"/>
    </source>
</evidence>
<accession>A0ABP1CSS9</accession>
<feature type="region of interest" description="Disordered" evidence="1">
    <location>
        <begin position="113"/>
        <end position="166"/>
    </location>
</feature>
<organism evidence="3 4">
    <name type="scientific">Somion occarium</name>
    <dbReference type="NCBI Taxonomy" id="3059160"/>
    <lineage>
        <taxon>Eukaryota</taxon>
        <taxon>Fungi</taxon>
        <taxon>Dikarya</taxon>
        <taxon>Basidiomycota</taxon>
        <taxon>Agaricomycotina</taxon>
        <taxon>Agaricomycetes</taxon>
        <taxon>Polyporales</taxon>
        <taxon>Cerrenaceae</taxon>
        <taxon>Somion</taxon>
    </lineage>
</organism>
<proteinExistence type="predicted"/>
<keyword evidence="4" id="KW-1185">Reference proteome</keyword>
<keyword evidence="2" id="KW-0732">Signal</keyword>
<feature type="compositionally biased region" description="Low complexity" evidence="1">
    <location>
        <begin position="127"/>
        <end position="146"/>
    </location>
</feature>